<accession>A0A6A7ARV2</accession>
<dbReference type="PANTHER" id="PTHR35043:SF7">
    <property type="entry name" value="TRANSCRIPTION FACTOR DOMAIN-CONTAINING PROTEIN"/>
    <property type="match status" value="1"/>
</dbReference>
<organism evidence="2 3">
    <name type="scientific">Plenodomus tracheiphilus IPT5</name>
    <dbReference type="NCBI Taxonomy" id="1408161"/>
    <lineage>
        <taxon>Eukaryota</taxon>
        <taxon>Fungi</taxon>
        <taxon>Dikarya</taxon>
        <taxon>Ascomycota</taxon>
        <taxon>Pezizomycotina</taxon>
        <taxon>Dothideomycetes</taxon>
        <taxon>Pleosporomycetidae</taxon>
        <taxon>Pleosporales</taxon>
        <taxon>Pleosporineae</taxon>
        <taxon>Leptosphaeriaceae</taxon>
        <taxon>Plenodomus</taxon>
    </lineage>
</organism>
<proteinExistence type="predicted"/>
<evidence type="ECO:0000313" key="2">
    <source>
        <dbReference type="EMBL" id="KAF2846046.1"/>
    </source>
</evidence>
<name>A0A6A7ARV2_9PLEO</name>
<keyword evidence="1" id="KW-0472">Membrane</keyword>
<keyword evidence="3" id="KW-1185">Reference proteome</keyword>
<gene>
    <name evidence="2" type="ORF">T440DRAFT_406696</name>
</gene>
<protein>
    <submittedName>
        <fullName evidence="2">Uncharacterized protein</fullName>
    </submittedName>
</protein>
<dbReference type="PANTHER" id="PTHR35043">
    <property type="entry name" value="TRANSCRIPTION FACTOR DOMAIN-CONTAINING PROTEIN"/>
    <property type="match status" value="1"/>
</dbReference>
<sequence>MWKPCGTLPANSTAPWRAEPTERGTWSILTTCVFTLIACVYTSIHLNIPQHKRSGWKVQLPRKMWWMLVAFAAPELAQIDRTLIQEDTHGAKPMEKQLKVNDWTKTHSHFAIMGGFAFDTTKRHRNFLPHSHTRLTITPNGLLRFAQYAPNLIPDISADTIRDKNKTDSVAKTLLSLQVSWFMAQTIGRMVVRQPISVLEVNTFLHAMCFMIIYMAWWHKPFNVEEP</sequence>
<evidence type="ECO:0000313" key="3">
    <source>
        <dbReference type="Proteomes" id="UP000799423"/>
    </source>
</evidence>
<keyword evidence="1" id="KW-0812">Transmembrane</keyword>
<dbReference type="Proteomes" id="UP000799423">
    <property type="component" value="Unassembled WGS sequence"/>
</dbReference>
<evidence type="ECO:0000256" key="1">
    <source>
        <dbReference type="SAM" id="Phobius"/>
    </source>
</evidence>
<feature type="non-terminal residue" evidence="2">
    <location>
        <position position="227"/>
    </location>
</feature>
<reference evidence="2" key="1">
    <citation type="submission" date="2020-01" db="EMBL/GenBank/DDBJ databases">
        <authorList>
            <consortium name="DOE Joint Genome Institute"/>
            <person name="Haridas S."/>
            <person name="Albert R."/>
            <person name="Binder M."/>
            <person name="Bloem J."/>
            <person name="Labutti K."/>
            <person name="Salamov A."/>
            <person name="Andreopoulos B."/>
            <person name="Baker S.E."/>
            <person name="Barry K."/>
            <person name="Bills G."/>
            <person name="Bluhm B.H."/>
            <person name="Cannon C."/>
            <person name="Castanera R."/>
            <person name="Culley D.E."/>
            <person name="Daum C."/>
            <person name="Ezra D."/>
            <person name="Gonzalez J.B."/>
            <person name="Henrissat B."/>
            <person name="Kuo A."/>
            <person name="Liang C."/>
            <person name="Lipzen A."/>
            <person name="Lutzoni F."/>
            <person name="Magnuson J."/>
            <person name="Mondo S."/>
            <person name="Nolan M."/>
            <person name="Ohm R."/>
            <person name="Pangilinan J."/>
            <person name="Park H.-J."/>
            <person name="Ramirez L."/>
            <person name="Alfaro M."/>
            <person name="Sun H."/>
            <person name="Tritt A."/>
            <person name="Yoshinaga Y."/>
            <person name="Zwiers L.-H."/>
            <person name="Turgeon B.G."/>
            <person name="Goodwin S.B."/>
            <person name="Spatafora J.W."/>
            <person name="Crous P.W."/>
            <person name="Grigoriev I.V."/>
        </authorList>
    </citation>
    <scope>NUCLEOTIDE SEQUENCE</scope>
    <source>
        <strain evidence="2">IPT5</strain>
    </source>
</reference>
<dbReference type="EMBL" id="MU006339">
    <property type="protein sequence ID" value="KAF2846046.1"/>
    <property type="molecule type" value="Genomic_DNA"/>
</dbReference>
<feature type="transmembrane region" description="Helical" evidence="1">
    <location>
        <begin position="25"/>
        <end position="44"/>
    </location>
</feature>
<dbReference type="AlphaFoldDB" id="A0A6A7ARV2"/>
<dbReference type="OrthoDB" id="3061561at2759"/>
<keyword evidence="1" id="KW-1133">Transmembrane helix</keyword>
<feature type="transmembrane region" description="Helical" evidence="1">
    <location>
        <begin position="198"/>
        <end position="217"/>
    </location>
</feature>